<evidence type="ECO:0000256" key="1">
    <source>
        <dbReference type="ARBA" id="ARBA00022801"/>
    </source>
</evidence>
<keyword evidence="1" id="KW-0378">Hydrolase</keyword>
<dbReference type="PANTHER" id="PTHR10885:SF0">
    <property type="entry name" value="ISOPENTENYL-DIPHOSPHATE DELTA-ISOMERASE"/>
    <property type="match status" value="1"/>
</dbReference>
<dbReference type="RefSeq" id="WP_205109652.1">
    <property type="nucleotide sequence ID" value="NZ_JACJJL010000013.1"/>
</dbReference>
<dbReference type="CDD" id="cd04692">
    <property type="entry name" value="NUDIX_Hydrolase"/>
    <property type="match status" value="1"/>
</dbReference>
<dbReference type="GO" id="GO:0016787">
    <property type="term" value="F:hydrolase activity"/>
    <property type="evidence" value="ECO:0007669"/>
    <property type="project" value="UniProtKB-KW"/>
</dbReference>
<reference evidence="3 4" key="1">
    <citation type="journal article" date="2021" name="Sci. Rep.">
        <title>The distribution of antibiotic resistance genes in chicken gut microbiota commensals.</title>
        <authorList>
            <person name="Juricova H."/>
            <person name="Matiasovicova J."/>
            <person name="Kubasova T."/>
            <person name="Cejkova D."/>
            <person name="Rychlik I."/>
        </authorList>
    </citation>
    <scope>NUCLEOTIDE SEQUENCE [LARGE SCALE GENOMIC DNA]</scope>
    <source>
        <strain evidence="3 4">An819</strain>
    </source>
</reference>
<dbReference type="PANTHER" id="PTHR10885">
    <property type="entry name" value="ISOPENTENYL-DIPHOSPHATE DELTA-ISOMERASE"/>
    <property type="match status" value="1"/>
</dbReference>
<dbReference type="PROSITE" id="PS51462">
    <property type="entry name" value="NUDIX"/>
    <property type="match status" value="1"/>
</dbReference>
<dbReference type="AlphaFoldDB" id="A0A938WPM3"/>
<accession>A0A938WPM3</accession>
<feature type="domain" description="Nudix hydrolase" evidence="2">
    <location>
        <begin position="34"/>
        <end position="168"/>
    </location>
</feature>
<keyword evidence="4" id="KW-1185">Reference proteome</keyword>
<name>A0A938WPM3_9BACT</name>
<evidence type="ECO:0000259" key="2">
    <source>
        <dbReference type="PROSITE" id="PS51462"/>
    </source>
</evidence>
<dbReference type="InterPro" id="IPR020084">
    <property type="entry name" value="NUDIX_hydrolase_CS"/>
</dbReference>
<dbReference type="InterPro" id="IPR000086">
    <property type="entry name" value="NUDIX_hydrolase_dom"/>
</dbReference>
<dbReference type="InterPro" id="IPR015797">
    <property type="entry name" value="NUDIX_hydrolase-like_dom_sf"/>
</dbReference>
<dbReference type="SUPFAM" id="SSF55811">
    <property type="entry name" value="Nudix"/>
    <property type="match status" value="1"/>
</dbReference>
<protein>
    <submittedName>
        <fullName evidence="3">NUDIX domain-containing protein</fullName>
    </submittedName>
</protein>
<sequence length="170" mass="19262">MDTTDYSEMLPVVNEQGEVTGKTTRKEAHGKLRPLHPVVHLHVFNSRGELYLQKRPQWKDVQPGKWDTATGGHVGYGESIENALMREVAEELGITGFAPVFLGRYTFESDVERELVHVFRTLYDGPVTPDANELDGGRFWSAEEIAEAMGKGVLTPNFESEYKRFFLCKQ</sequence>
<organism evidence="3 4">
    <name type="scientific">Marseilla massiliensis</name>
    <dbReference type="NCBI Taxonomy" id="1841864"/>
    <lineage>
        <taxon>Bacteria</taxon>
        <taxon>Pseudomonadati</taxon>
        <taxon>Bacteroidota</taxon>
        <taxon>Bacteroidia</taxon>
        <taxon>Bacteroidales</taxon>
        <taxon>Prevotellaceae</taxon>
        <taxon>Marseilla</taxon>
    </lineage>
</organism>
<evidence type="ECO:0000313" key="4">
    <source>
        <dbReference type="Proteomes" id="UP000764045"/>
    </source>
</evidence>
<proteinExistence type="predicted"/>
<dbReference type="Gene3D" id="3.90.79.10">
    <property type="entry name" value="Nucleoside Triphosphate Pyrophosphohydrolase"/>
    <property type="match status" value="1"/>
</dbReference>
<dbReference type="PROSITE" id="PS00893">
    <property type="entry name" value="NUDIX_BOX"/>
    <property type="match status" value="1"/>
</dbReference>
<dbReference type="Proteomes" id="UP000764045">
    <property type="component" value="Unassembled WGS sequence"/>
</dbReference>
<dbReference type="EMBL" id="JACJJL010000013">
    <property type="protein sequence ID" value="MBM6661833.1"/>
    <property type="molecule type" value="Genomic_DNA"/>
</dbReference>
<comment type="caution">
    <text evidence="3">The sequence shown here is derived from an EMBL/GenBank/DDBJ whole genome shotgun (WGS) entry which is preliminary data.</text>
</comment>
<dbReference type="Pfam" id="PF00293">
    <property type="entry name" value="NUDIX"/>
    <property type="match status" value="1"/>
</dbReference>
<gene>
    <name evidence="3" type="ORF">H6B30_08755</name>
</gene>
<evidence type="ECO:0000313" key="3">
    <source>
        <dbReference type="EMBL" id="MBM6661833.1"/>
    </source>
</evidence>